<dbReference type="Gene3D" id="3.40.190.10">
    <property type="entry name" value="Periplasmic binding protein-like II"/>
    <property type="match status" value="1"/>
</dbReference>
<sequence>MKRSLAAVTAVLLAVAGCSSGGDSEESGPVTLTLAGWSLATTPEFQKLADGFRAAHPDVTVELKEYDATNYDTQMVADLAAGKAPDIYVQKNLKNFYTYQNGKQLLDVSDVAGKLGKGVGGLSAYQVDGKTYAIPYRQDSWVLFYNKKLFDQAGVKHPDGSWTWDDYAAAAKDLTPKLKAAGSKALGTYQHVWQSTSQGFALAQTAGADLSSGDFGFLKPYYERSLDLQAAGAQVSFGDATTNSLTYQAQFGKQQAAMMMMGTWYIATLLSQQAKGDADAFEWGIAPAPQLTKATTGTSATPVTFADPTGLGVNPKISERKTAAAKDFLAYAAGLDAAKALAGIGVTPADSSAVADTIFALKGAPTDELSKFTFATHDTKPENPVAKSTAPLQNILKDLHTAVLSGSKPIDVAITEAQDRAKNEVLSK</sequence>
<dbReference type="PROSITE" id="PS51257">
    <property type="entry name" value="PROKAR_LIPOPROTEIN"/>
    <property type="match status" value="1"/>
</dbReference>
<dbReference type="PANTHER" id="PTHR43649">
    <property type="entry name" value="ARABINOSE-BINDING PROTEIN-RELATED"/>
    <property type="match status" value="1"/>
</dbReference>
<feature type="signal peptide" evidence="1">
    <location>
        <begin position="1"/>
        <end position="21"/>
    </location>
</feature>
<comment type="caution">
    <text evidence="2">The sequence shown here is derived from an EMBL/GenBank/DDBJ whole genome shotgun (WGS) entry which is preliminary data.</text>
</comment>
<dbReference type="Proteomes" id="UP001241758">
    <property type="component" value="Unassembled WGS sequence"/>
</dbReference>
<feature type="chain" id="PRO_5045918487" evidence="1">
    <location>
        <begin position="22"/>
        <end position="428"/>
    </location>
</feature>
<accession>A0ABT6WS98</accession>
<dbReference type="Pfam" id="PF01547">
    <property type="entry name" value="SBP_bac_1"/>
    <property type="match status" value="1"/>
</dbReference>
<keyword evidence="3" id="KW-1185">Reference proteome</keyword>
<reference evidence="2 3" key="1">
    <citation type="submission" date="2023-05" db="EMBL/GenBank/DDBJ databases">
        <title>Actinoplanes sp. NEAU-A12 genome sequencing.</title>
        <authorList>
            <person name="Wang Z.-S."/>
        </authorList>
    </citation>
    <scope>NUCLEOTIDE SEQUENCE [LARGE SCALE GENOMIC DNA]</scope>
    <source>
        <strain evidence="2 3">NEAU-A12</strain>
    </source>
</reference>
<organism evidence="2 3">
    <name type="scientific">Actinoplanes sandaracinus</name>
    <dbReference type="NCBI Taxonomy" id="3045177"/>
    <lineage>
        <taxon>Bacteria</taxon>
        <taxon>Bacillati</taxon>
        <taxon>Actinomycetota</taxon>
        <taxon>Actinomycetes</taxon>
        <taxon>Micromonosporales</taxon>
        <taxon>Micromonosporaceae</taxon>
        <taxon>Actinoplanes</taxon>
    </lineage>
</organism>
<dbReference type="PANTHER" id="PTHR43649:SF12">
    <property type="entry name" value="DIACETYLCHITOBIOSE BINDING PROTEIN DASA"/>
    <property type="match status" value="1"/>
</dbReference>
<dbReference type="EMBL" id="JASCTH010000021">
    <property type="protein sequence ID" value="MDI6102625.1"/>
    <property type="molecule type" value="Genomic_DNA"/>
</dbReference>
<proteinExistence type="predicted"/>
<dbReference type="InterPro" id="IPR050490">
    <property type="entry name" value="Bact_solute-bd_prot1"/>
</dbReference>
<dbReference type="RefSeq" id="WP_282763695.1">
    <property type="nucleotide sequence ID" value="NZ_JASCTH010000021.1"/>
</dbReference>
<evidence type="ECO:0000313" key="3">
    <source>
        <dbReference type="Proteomes" id="UP001241758"/>
    </source>
</evidence>
<dbReference type="SUPFAM" id="SSF53850">
    <property type="entry name" value="Periplasmic binding protein-like II"/>
    <property type="match status" value="1"/>
</dbReference>
<evidence type="ECO:0000313" key="2">
    <source>
        <dbReference type="EMBL" id="MDI6102625.1"/>
    </source>
</evidence>
<dbReference type="InterPro" id="IPR006059">
    <property type="entry name" value="SBP"/>
</dbReference>
<gene>
    <name evidence="2" type="ORF">QLQ12_28785</name>
</gene>
<evidence type="ECO:0000256" key="1">
    <source>
        <dbReference type="SAM" id="SignalP"/>
    </source>
</evidence>
<name>A0ABT6WS98_9ACTN</name>
<keyword evidence="1" id="KW-0732">Signal</keyword>
<protein>
    <submittedName>
        <fullName evidence="2">Extracellular solute-binding protein</fullName>
    </submittedName>
</protein>